<reference evidence="1 2" key="1">
    <citation type="submission" date="2013-12" db="EMBL/GenBank/DDBJ databases">
        <title>Draft genome of the parsitic nematode Ancylostoma duodenale.</title>
        <authorList>
            <person name="Mitreva M."/>
        </authorList>
    </citation>
    <scope>NUCLEOTIDE SEQUENCE [LARGE SCALE GENOMIC DNA]</scope>
    <source>
        <strain evidence="1 2">Zhejiang</strain>
    </source>
</reference>
<name>A0A0C2BYL0_9BILA</name>
<dbReference type="PANTHER" id="PTHR43016:SF16">
    <property type="entry name" value="METALLOPROTEASE, PUTATIVE (AFU_ORTHOLOGUE AFUA_4G07610)-RELATED"/>
    <property type="match status" value="1"/>
</dbReference>
<dbReference type="GO" id="GO:0046872">
    <property type="term" value="F:metal ion binding"/>
    <property type="evidence" value="ECO:0007669"/>
    <property type="project" value="InterPro"/>
</dbReference>
<accession>A0A0C2BYL0</accession>
<dbReference type="Proteomes" id="UP000054047">
    <property type="component" value="Unassembled WGS sequence"/>
</dbReference>
<dbReference type="OrthoDB" id="4953at2759"/>
<dbReference type="EMBL" id="KN755326">
    <property type="protein sequence ID" value="KIH49058.1"/>
    <property type="molecule type" value="Genomic_DNA"/>
</dbReference>
<dbReference type="Gene3D" id="3.30.830.10">
    <property type="entry name" value="Metalloenzyme, LuxS/M16 peptidase-like"/>
    <property type="match status" value="2"/>
</dbReference>
<gene>
    <name evidence="1" type="ORF">ANCDUO_20868</name>
</gene>
<sequence>SPLQREFVLIDKPIASQVGFHVSEQTTCVIQLTFSGVPTERLDDVKKKFMDKIVKEHVEDKAWDMERMGFLIGQTVKNELKKMEKNPDTQLFGHMIGHQLYDNSEDDLKTRVDELELIRRLRSEPASFWSGLVKKYFTAPHLFGHMIGHQLYDNSEDDLKTRVDELELIRRLRSEPASFWSGLVKKYFTAPHVAVVGIPSEKMVEQVAKEEKTRLEQQRKKLGKDGIKGCGEKICCAIKENTA</sequence>
<feature type="non-terminal residue" evidence="1">
    <location>
        <position position="243"/>
    </location>
</feature>
<proteinExistence type="predicted"/>
<protein>
    <submittedName>
        <fullName evidence="1">Uncharacterized protein</fullName>
    </submittedName>
</protein>
<evidence type="ECO:0000313" key="1">
    <source>
        <dbReference type="EMBL" id="KIH49058.1"/>
    </source>
</evidence>
<dbReference type="PANTHER" id="PTHR43016">
    <property type="entry name" value="PRESEQUENCE PROTEASE"/>
    <property type="match status" value="1"/>
</dbReference>
<dbReference type="InterPro" id="IPR011249">
    <property type="entry name" value="Metalloenz_LuxS/M16"/>
</dbReference>
<dbReference type="SUPFAM" id="SSF63411">
    <property type="entry name" value="LuxS/MPP-like metallohydrolase"/>
    <property type="match status" value="2"/>
</dbReference>
<evidence type="ECO:0000313" key="2">
    <source>
        <dbReference type="Proteomes" id="UP000054047"/>
    </source>
</evidence>
<keyword evidence="2" id="KW-1185">Reference proteome</keyword>
<dbReference type="AlphaFoldDB" id="A0A0C2BYL0"/>
<organism evidence="1 2">
    <name type="scientific">Ancylostoma duodenale</name>
    <dbReference type="NCBI Taxonomy" id="51022"/>
    <lineage>
        <taxon>Eukaryota</taxon>
        <taxon>Metazoa</taxon>
        <taxon>Ecdysozoa</taxon>
        <taxon>Nematoda</taxon>
        <taxon>Chromadorea</taxon>
        <taxon>Rhabditida</taxon>
        <taxon>Rhabditina</taxon>
        <taxon>Rhabditomorpha</taxon>
        <taxon>Strongyloidea</taxon>
        <taxon>Ancylostomatidae</taxon>
        <taxon>Ancylostomatinae</taxon>
        <taxon>Ancylostoma</taxon>
    </lineage>
</organism>
<feature type="non-terminal residue" evidence="1">
    <location>
        <position position="1"/>
    </location>
</feature>